<dbReference type="RefSeq" id="WP_301160800.1">
    <property type="nucleotide sequence ID" value="NZ_JAUHQB010000009.1"/>
</dbReference>
<evidence type="ECO:0000256" key="1">
    <source>
        <dbReference type="ARBA" id="ARBA00022849"/>
    </source>
</evidence>
<evidence type="ECO:0000313" key="4">
    <source>
        <dbReference type="EMBL" id="MDN4484154.1"/>
    </source>
</evidence>
<dbReference type="SMART" id="SM00226">
    <property type="entry name" value="LMWPc"/>
    <property type="match status" value="1"/>
</dbReference>
<organism evidence="4 5">
    <name type="scientific">Demequina lignilytica</name>
    <dbReference type="NCBI Taxonomy" id="3051663"/>
    <lineage>
        <taxon>Bacteria</taxon>
        <taxon>Bacillati</taxon>
        <taxon>Actinomycetota</taxon>
        <taxon>Actinomycetes</taxon>
        <taxon>Micrococcales</taxon>
        <taxon>Demequinaceae</taxon>
        <taxon>Demequina</taxon>
    </lineage>
</organism>
<dbReference type="PANTHER" id="PTHR43428:SF1">
    <property type="entry name" value="ARSENATE REDUCTASE"/>
    <property type="match status" value="1"/>
</dbReference>
<feature type="compositionally biased region" description="Low complexity" evidence="2">
    <location>
        <begin position="94"/>
        <end position="105"/>
    </location>
</feature>
<dbReference type="Pfam" id="PF12840">
    <property type="entry name" value="HTH_20"/>
    <property type="match status" value="1"/>
</dbReference>
<dbReference type="Gene3D" id="1.10.10.10">
    <property type="entry name" value="Winged helix-like DNA-binding domain superfamily/Winged helix DNA-binding domain"/>
    <property type="match status" value="1"/>
</dbReference>
<keyword evidence="1" id="KW-0059">Arsenical resistance</keyword>
<dbReference type="GO" id="GO:0046685">
    <property type="term" value="P:response to arsenic-containing substance"/>
    <property type="evidence" value="ECO:0007669"/>
    <property type="project" value="UniProtKB-KW"/>
</dbReference>
<dbReference type="EMBL" id="JAUHQB010000009">
    <property type="protein sequence ID" value="MDN4484154.1"/>
    <property type="molecule type" value="Genomic_DNA"/>
</dbReference>
<protein>
    <submittedName>
        <fullName evidence="4">Helix-turn-helix domain-containing protein</fullName>
    </submittedName>
</protein>
<dbReference type="InterPro" id="IPR036196">
    <property type="entry name" value="Ptyr_pPase_sf"/>
</dbReference>
<dbReference type="InterPro" id="IPR023485">
    <property type="entry name" value="Ptyr_pPase"/>
</dbReference>
<dbReference type="InterPro" id="IPR036390">
    <property type="entry name" value="WH_DNA-bd_sf"/>
</dbReference>
<dbReference type="Pfam" id="PF01451">
    <property type="entry name" value="LMWPc"/>
    <property type="match status" value="1"/>
</dbReference>
<feature type="region of interest" description="Disordered" evidence="2">
    <location>
        <begin position="86"/>
        <end position="106"/>
    </location>
</feature>
<proteinExistence type="predicted"/>
<evidence type="ECO:0000313" key="5">
    <source>
        <dbReference type="Proteomes" id="UP001172756"/>
    </source>
</evidence>
<dbReference type="SUPFAM" id="SSF52788">
    <property type="entry name" value="Phosphotyrosine protein phosphatases I"/>
    <property type="match status" value="1"/>
</dbReference>
<comment type="caution">
    <text evidence="4">The sequence shown here is derived from an EMBL/GenBank/DDBJ whole genome shotgun (WGS) entry which is preliminary data.</text>
</comment>
<dbReference type="CDD" id="cd00090">
    <property type="entry name" value="HTH_ARSR"/>
    <property type="match status" value="1"/>
</dbReference>
<dbReference type="InterPro" id="IPR001845">
    <property type="entry name" value="HTH_ArsR_DNA-bd_dom"/>
</dbReference>
<name>A0AB35MJZ6_9MICO</name>
<dbReference type="Gene3D" id="3.40.50.2300">
    <property type="match status" value="1"/>
</dbReference>
<dbReference type="Proteomes" id="UP001172756">
    <property type="component" value="Unassembled WGS sequence"/>
</dbReference>
<reference evidence="4 5" key="1">
    <citation type="submission" date="2023-06" db="EMBL/GenBank/DDBJ databases">
        <title>SYSU T0a273.</title>
        <authorList>
            <person name="Gao L."/>
            <person name="Fang B.-Z."/>
            <person name="Li W.-J."/>
        </authorList>
    </citation>
    <scope>NUCLEOTIDE SEQUENCE [LARGE SCALE GENOMIC DNA]</scope>
    <source>
        <strain evidence="4 5">SYSU T0a273</strain>
    </source>
</reference>
<dbReference type="AlphaFoldDB" id="A0AB35MJZ6"/>
<dbReference type="PANTHER" id="PTHR43428">
    <property type="entry name" value="ARSENATE REDUCTASE"/>
    <property type="match status" value="1"/>
</dbReference>
<evidence type="ECO:0000256" key="2">
    <source>
        <dbReference type="SAM" id="MobiDB-lite"/>
    </source>
</evidence>
<dbReference type="InterPro" id="IPR036388">
    <property type="entry name" value="WH-like_DNA-bd_sf"/>
</dbReference>
<dbReference type="PROSITE" id="PS50987">
    <property type="entry name" value="HTH_ARSR_2"/>
    <property type="match status" value="1"/>
</dbReference>
<accession>A0AB35MJZ6</accession>
<feature type="domain" description="HTH arsR-type" evidence="3">
    <location>
        <begin position="1"/>
        <end position="90"/>
    </location>
</feature>
<dbReference type="InterPro" id="IPR011991">
    <property type="entry name" value="ArsR-like_HTH"/>
</dbReference>
<evidence type="ECO:0000259" key="3">
    <source>
        <dbReference type="PROSITE" id="PS50987"/>
    </source>
</evidence>
<dbReference type="GO" id="GO:0003700">
    <property type="term" value="F:DNA-binding transcription factor activity"/>
    <property type="evidence" value="ECO:0007669"/>
    <property type="project" value="InterPro"/>
</dbReference>
<dbReference type="SMART" id="SM00418">
    <property type="entry name" value="HTH_ARSR"/>
    <property type="match status" value="1"/>
</dbReference>
<gene>
    <name evidence="4" type="ORF">QQ002_11440</name>
</gene>
<sequence>MTDRLAQLAALADAHRLAVVDVLAAGDLSPAELGRAVEVPSNLLAHHLRVLEDAGLVDRRRSDGDGRRAYLSLRWSPLVAAAIATPGAPGVSQPAGRAAPDAPDAPAHRPSRVLFVCTGNAARSPLAAALAAAAGVPAASAGVDPAASLHPGAVAELARHGLAPLADAPTSLDEVRAAGDLVITVCDRAHESGEGAAHWSIPRPDGTAEAFARIVDQLTPRVRRLADALTTP</sequence>
<dbReference type="SUPFAM" id="SSF46785">
    <property type="entry name" value="Winged helix' DNA-binding domain"/>
    <property type="match status" value="1"/>
</dbReference>